<protein>
    <recommendedName>
        <fullName evidence="16">Caffeoyl-CoA O-methyltransferase</fullName>
    </recommendedName>
</protein>
<dbReference type="InterPro" id="IPR050362">
    <property type="entry name" value="Cation-dep_OMT"/>
</dbReference>
<dbReference type="InterPro" id="IPR029063">
    <property type="entry name" value="SAM-dependent_MTases_sf"/>
</dbReference>
<keyword evidence="13" id="KW-0066">ATP synthesis</keyword>
<dbReference type="AlphaFoldDB" id="A0A3P5ZL78"/>
<dbReference type="GO" id="GO:0031966">
    <property type="term" value="C:mitochondrial membrane"/>
    <property type="evidence" value="ECO:0007669"/>
    <property type="project" value="UniProtKB-SubCell"/>
</dbReference>
<evidence type="ECO:0000256" key="2">
    <source>
        <dbReference type="ARBA" id="ARBA00004325"/>
    </source>
</evidence>
<dbReference type="InterPro" id="IPR006808">
    <property type="entry name" value="ATP_synth_F0_gsu_mt"/>
</dbReference>
<evidence type="ECO:0000313" key="15">
    <source>
        <dbReference type="EMBL" id="VDC75203.1"/>
    </source>
</evidence>
<evidence type="ECO:0000256" key="13">
    <source>
        <dbReference type="ARBA" id="ARBA00023310"/>
    </source>
</evidence>
<evidence type="ECO:0000256" key="7">
    <source>
        <dbReference type="ARBA" id="ARBA00022679"/>
    </source>
</evidence>
<sequence>MASKLLQLKSKACEASKFVSKHGTTYYKQLLEKNKHYIQEPATVEKCNELSKQLLYTRLASIPGRTELFWKEVDHVKGLWKNRADLKVEDAGIAALFGLECFAWYCAVKDQKLRLKHSGTLSLSRSFFVISLLLSVLECVLGKETAIAMAKDEAKASDFSKGLLQSEELYKYILKTSVYPREPEALKELRSVTHNHPMANMATAPDAGQLMEMLLNLVNARKTIEVGVFTGYSLLLTALTLPEDGKVIAIDVNRSTYEIGLPVIKKAGVEDKIDFRESEALPVLDELLNHKENEGGFDFAFVDDAEKGSYWNYHERLMRLIKVGGIIVYDKTLWGGSVAEPDSSKPEGKREGKKTAHELNKKLSADKRVQISQIALGHGITICRRVY</sequence>
<evidence type="ECO:0000256" key="8">
    <source>
        <dbReference type="ARBA" id="ARBA00022691"/>
    </source>
</evidence>
<dbReference type="SUPFAM" id="SSF53335">
    <property type="entry name" value="S-adenosyl-L-methionine-dependent methyltransferases"/>
    <property type="match status" value="1"/>
</dbReference>
<dbReference type="CDD" id="cd02440">
    <property type="entry name" value="AdoMet_MTases"/>
    <property type="match status" value="1"/>
</dbReference>
<keyword evidence="9" id="KW-0375">Hydrogen ion transport</keyword>
<evidence type="ECO:0000256" key="4">
    <source>
        <dbReference type="ARBA" id="ARBA00022448"/>
    </source>
</evidence>
<keyword evidence="4" id="KW-0813">Transport</keyword>
<dbReference type="GO" id="GO:0045259">
    <property type="term" value="C:proton-transporting ATP synthase complex"/>
    <property type="evidence" value="ECO:0007669"/>
    <property type="project" value="UniProtKB-KW"/>
</dbReference>
<dbReference type="GO" id="GO:0015078">
    <property type="term" value="F:proton transmembrane transporter activity"/>
    <property type="evidence" value="ECO:0007669"/>
    <property type="project" value="InterPro"/>
</dbReference>
<dbReference type="EMBL" id="LR031571">
    <property type="protein sequence ID" value="VDC75203.1"/>
    <property type="molecule type" value="Genomic_DNA"/>
</dbReference>
<evidence type="ECO:0000256" key="3">
    <source>
        <dbReference type="ARBA" id="ARBA00005699"/>
    </source>
</evidence>
<keyword evidence="11" id="KW-0496">Mitochondrion</keyword>
<evidence type="ECO:0000256" key="6">
    <source>
        <dbReference type="ARBA" id="ARBA00022603"/>
    </source>
</evidence>
<dbReference type="GO" id="GO:0032259">
    <property type="term" value="P:methylation"/>
    <property type="evidence" value="ECO:0007669"/>
    <property type="project" value="UniProtKB-KW"/>
</dbReference>
<keyword evidence="5" id="KW-0138">CF(0)</keyword>
<comment type="subcellular location">
    <subcellularLocation>
        <location evidence="2">Mitochondrion membrane</location>
    </subcellularLocation>
</comment>
<dbReference type="Gene3D" id="3.40.50.150">
    <property type="entry name" value="Vaccinia Virus protein VP39"/>
    <property type="match status" value="1"/>
</dbReference>
<evidence type="ECO:0000256" key="5">
    <source>
        <dbReference type="ARBA" id="ARBA00022547"/>
    </source>
</evidence>
<evidence type="ECO:0000256" key="1">
    <source>
        <dbReference type="ARBA" id="ARBA00001968"/>
    </source>
</evidence>
<comment type="cofactor">
    <cofactor evidence="1">
        <name>a divalent metal cation</name>
        <dbReference type="ChEBI" id="CHEBI:60240"/>
    </cofactor>
</comment>
<organism evidence="15">
    <name type="scientific">Brassica campestris</name>
    <name type="common">Field mustard</name>
    <dbReference type="NCBI Taxonomy" id="3711"/>
    <lineage>
        <taxon>Eukaryota</taxon>
        <taxon>Viridiplantae</taxon>
        <taxon>Streptophyta</taxon>
        <taxon>Embryophyta</taxon>
        <taxon>Tracheophyta</taxon>
        <taxon>Spermatophyta</taxon>
        <taxon>Magnoliopsida</taxon>
        <taxon>eudicotyledons</taxon>
        <taxon>Gunneridae</taxon>
        <taxon>Pentapetalae</taxon>
        <taxon>rosids</taxon>
        <taxon>malvids</taxon>
        <taxon>Brassicales</taxon>
        <taxon>Brassicaceae</taxon>
        <taxon>Brassiceae</taxon>
        <taxon>Brassica</taxon>
    </lineage>
</organism>
<evidence type="ECO:0000256" key="9">
    <source>
        <dbReference type="ARBA" id="ARBA00022781"/>
    </source>
</evidence>
<evidence type="ECO:0000256" key="14">
    <source>
        <dbReference type="ARBA" id="ARBA00023453"/>
    </source>
</evidence>
<comment type="similarity">
    <text evidence="14">Belongs to the class I-like SAM-binding methyltransferase superfamily. Cation-dependent O-methyltransferase family.</text>
</comment>
<keyword evidence="7" id="KW-0808">Transferase</keyword>
<dbReference type="InterPro" id="IPR002935">
    <property type="entry name" value="SAM_O-MeTrfase"/>
</dbReference>
<dbReference type="GO" id="GO:0015986">
    <property type="term" value="P:proton motive force-driven ATP synthesis"/>
    <property type="evidence" value="ECO:0007669"/>
    <property type="project" value="InterPro"/>
</dbReference>
<keyword evidence="8" id="KW-0949">S-adenosyl-L-methionine</keyword>
<dbReference type="Pfam" id="PF04718">
    <property type="entry name" value="ATP-synt_G"/>
    <property type="match status" value="1"/>
</dbReference>
<comment type="similarity">
    <text evidence="3">Belongs to the ATPase g subunit family.</text>
</comment>
<name>A0A3P5ZL78_BRACM</name>
<dbReference type="GO" id="GO:0008171">
    <property type="term" value="F:O-methyltransferase activity"/>
    <property type="evidence" value="ECO:0007669"/>
    <property type="project" value="InterPro"/>
</dbReference>
<keyword evidence="10" id="KW-0406">Ion transport</keyword>
<evidence type="ECO:0000256" key="11">
    <source>
        <dbReference type="ARBA" id="ARBA00023128"/>
    </source>
</evidence>
<keyword evidence="6" id="KW-0489">Methyltransferase</keyword>
<accession>A0A3P5ZL78</accession>
<reference evidence="15" key="1">
    <citation type="submission" date="2018-11" db="EMBL/GenBank/DDBJ databases">
        <authorList>
            <consortium name="Genoscope - CEA"/>
            <person name="William W."/>
        </authorList>
    </citation>
    <scope>NUCLEOTIDE SEQUENCE</scope>
</reference>
<evidence type="ECO:0008006" key="16">
    <source>
        <dbReference type="Google" id="ProtNLM"/>
    </source>
</evidence>
<dbReference type="Pfam" id="PF01596">
    <property type="entry name" value="Methyltransf_3"/>
    <property type="match status" value="1"/>
</dbReference>
<proteinExistence type="inferred from homology"/>
<keyword evidence="12" id="KW-0472">Membrane</keyword>
<dbReference type="PANTHER" id="PTHR10509">
    <property type="entry name" value="O-METHYLTRANSFERASE-RELATED"/>
    <property type="match status" value="1"/>
</dbReference>
<dbReference type="PANTHER" id="PTHR10509:SF82">
    <property type="entry name" value="CAFFEOYL-COA O-METHYLTRANSFERASE-LIKE"/>
    <property type="match status" value="1"/>
</dbReference>
<dbReference type="PROSITE" id="PS51682">
    <property type="entry name" value="SAM_OMT_I"/>
    <property type="match status" value="1"/>
</dbReference>
<evidence type="ECO:0000256" key="10">
    <source>
        <dbReference type="ARBA" id="ARBA00023065"/>
    </source>
</evidence>
<evidence type="ECO:0000256" key="12">
    <source>
        <dbReference type="ARBA" id="ARBA00023136"/>
    </source>
</evidence>
<gene>
    <name evidence="15" type="ORF">BRAA01T01705Z</name>
</gene>